<gene>
    <name evidence="2" type="ORF">AB1207_10780</name>
</gene>
<dbReference type="EMBL" id="JBFNQN010000006">
    <property type="protein sequence ID" value="MEW9265231.1"/>
    <property type="molecule type" value="Genomic_DNA"/>
</dbReference>
<dbReference type="InterPro" id="IPR017195">
    <property type="entry name" value="ABC_thiamin-permease_prd"/>
</dbReference>
<proteinExistence type="predicted"/>
<keyword evidence="3" id="KW-1185">Reference proteome</keyword>
<evidence type="ECO:0000313" key="2">
    <source>
        <dbReference type="EMBL" id="MEW9265231.1"/>
    </source>
</evidence>
<comment type="caution">
    <text evidence="2">The sequence shown here is derived from an EMBL/GenBank/DDBJ whole genome shotgun (WGS) entry which is preliminary data.</text>
</comment>
<name>A0ABV3P6H5_9ACTN</name>
<dbReference type="Proteomes" id="UP001555826">
    <property type="component" value="Unassembled WGS sequence"/>
</dbReference>
<feature type="transmembrane region" description="Helical" evidence="1">
    <location>
        <begin position="154"/>
        <end position="180"/>
    </location>
</feature>
<keyword evidence="1" id="KW-0812">Transmembrane</keyword>
<dbReference type="RefSeq" id="WP_367638196.1">
    <property type="nucleotide sequence ID" value="NZ_JBFNQN010000006.1"/>
</dbReference>
<organism evidence="2 3">
    <name type="scientific">Kineococcus endophyticus</name>
    <dbReference type="NCBI Taxonomy" id="1181883"/>
    <lineage>
        <taxon>Bacteria</taxon>
        <taxon>Bacillati</taxon>
        <taxon>Actinomycetota</taxon>
        <taxon>Actinomycetes</taxon>
        <taxon>Kineosporiales</taxon>
        <taxon>Kineosporiaceae</taxon>
        <taxon>Kineococcus</taxon>
    </lineage>
</organism>
<dbReference type="PIRSF" id="PIRSF037394">
    <property type="entry name" value="ABC_thiamine-permease_YkoE_prd"/>
    <property type="match status" value="1"/>
</dbReference>
<sequence length="200" mass="20805">MSTTLNRSRAAHHWRTVDLLTAAVLGVAFGVVFWGWGVLYTALTPLFVAVPFVQSILSGVWLLPAVVAALVIRRPGAALLAEMTAASVEALLGSHWSTGVLVSGAIQGIGVELAVALFAWRRFGPAVAVLAGVVAAVLEGVYELFAYYSGAWTLGFQIVYVACFAVSGALVAGLGGWALVRALARTGALSAFPAGREHRG</sequence>
<feature type="transmembrane region" description="Helical" evidence="1">
    <location>
        <begin position="20"/>
        <end position="40"/>
    </location>
</feature>
<protein>
    <submittedName>
        <fullName evidence="2">ECF transporter S component</fullName>
    </submittedName>
</protein>
<feature type="transmembrane region" description="Helical" evidence="1">
    <location>
        <begin position="127"/>
        <end position="148"/>
    </location>
</feature>
<keyword evidence="1" id="KW-1133">Transmembrane helix</keyword>
<accession>A0ABV3P6H5</accession>
<evidence type="ECO:0000313" key="3">
    <source>
        <dbReference type="Proteomes" id="UP001555826"/>
    </source>
</evidence>
<evidence type="ECO:0000256" key="1">
    <source>
        <dbReference type="SAM" id="Phobius"/>
    </source>
</evidence>
<reference evidence="2 3" key="1">
    <citation type="submission" date="2024-07" db="EMBL/GenBank/DDBJ databases">
        <authorList>
            <person name="Thanompreechachai J."/>
            <person name="Duangmal K."/>
        </authorList>
    </citation>
    <scope>NUCLEOTIDE SEQUENCE [LARGE SCALE GENOMIC DNA]</scope>
    <source>
        <strain evidence="2 3">KCTC 19886</strain>
    </source>
</reference>
<keyword evidence="1" id="KW-0472">Membrane</keyword>
<feature type="transmembrane region" description="Helical" evidence="1">
    <location>
        <begin position="46"/>
        <end position="70"/>
    </location>
</feature>
<dbReference type="Pfam" id="PF09819">
    <property type="entry name" value="ABC_cobalt"/>
    <property type="match status" value="1"/>
</dbReference>